<evidence type="ECO:0000313" key="3">
    <source>
        <dbReference type="EMBL" id="KAF0738204.1"/>
    </source>
</evidence>
<reference evidence="3 4" key="1">
    <citation type="submission" date="2019-07" db="EMBL/GenBank/DDBJ databases">
        <title>Genomics analysis of Aphanomyces spp. identifies a new class of oomycete effector associated with host adaptation.</title>
        <authorList>
            <person name="Gaulin E."/>
        </authorList>
    </citation>
    <scope>NUCLEOTIDE SEQUENCE [LARGE SCALE GENOMIC DNA]</scope>
    <source>
        <strain evidence="3 4">ATCC 201684</strain>
    </source>
</reference>
<accession>A0A6G0XDJ0</accession>
<sequence length="482" mass="54464">MFAPKRPRADHAQGEAIRRKLRALGCPVEINARDLDGLIRSPSLRVQAFLHWFVDVLSPNASRMAHFSQDEQSMLLSIDIIADEDVLREKERMKDVDNEEAALLAEIAGLEQNLVQATHKHTVLQEHLAATEKQRASMQPIQTHVYSTKDASPLTTIDTILEQLEEGSNALDLAVLCPQSCISLTIQEDKILDAMQSRLAPYFKKSSPVKLGSILESTTHIHDVAWLSSFLPDESDDEDGDSKDWARAFDRLRAAYPAVEIELLHTRLYQAHNACIDETSYLNYTAKTAEEEMNMLLEDTVPQLLEAVLEARFASLVVGDYPNKYDRQKRHLQQLGEALKDLETQSARLQLIALVLEYEMATMITLRELIYAVLQDMQQQLQEVMDRLGTAVSPPRLQENPPPPNRPSSEVQRLRTMRSQLREEWKALGAAYAKANQMLKKALDDAPTMMLQLQQVSQLKDMAETQLTRAIHGIVAKQSDII</sequence>
<keyword evidence="1" id="KW-0175">Coiled coil</keyword>
<evidence type="ECO:0000256" key="2">
    <source>
        <dbReference type="SAM" id="MobiDB-lite"/>
    </source>
</evidence>
<comment type="caution">
    <text evidence="3">The sequence shown here is derived from an EMBL/GenBank/DDBJ whole genome shotgun (WGS) entry which is preliminary data.</text>
</comment>
<proteinExistence type="predicted"/>
<feature type="region of interest" description="Disordered" evidence="2">
    <location>
        <begin position="392"/>
        <end position="412"/>
    </location>
</feature>
<name>A0A6G0XDJ0_9STRA</name>
<gene>
    <name evidence="3" type="ORF">Ae201684_006179</name>
</gene>
<dbReference type="AlphaFoldDB" id="A0A6G0XDJ0"/>
<protein>
    <recommendedName>
        <fullName evidence="5">HAUS augmin-like complex subunit 3 N-terminal domain-containing protein</fullName>
    </recommendedName>
</protein>
<organism evidence="3 4">
    <name type="scientific">Aphanomyces euteiches</name>
    <dbReference type="NCBI Taxonomy" id="100861"/>
    <lineage>
        <taxon>Eukaryota</taxon>
        <taxon>Sar</taxon>
        <taxon>Stramenopiles</taxon>
        <taxon>Oomycota</taxon>
        <taxon>Saprolegniomycetes</taxon>
        <taxon>Saprolegniales</taxon>
        <taxon>Verrucalvaceae</taxon>
        <taxon>Aphanomyces</taxon>
    </lineage>
</organism>
<keyword evidence="4" id="KW-1185">Reference proteome</keyword>
<dbReference type="Proteomes" id="UP000481153">
    <property type="component" value="Unassembled WGS sequence"/>
</dbReference>
<dbReference type="EMBL" id="VJMJ01000079">
    <property type="protein sequence ID" value="KAF0738204.1"/>
    <property type="molecule type" value="Genomic_DNA"/>
</dbReference>
<evidence type="ECO:0008006" key="5">
    <source>
        <dbReference type="Google" id="ProtNLM"/>
    </source>
</evidence>
<evidence type="ECO:0000256" key="1">
    <source>
        <dbReference type="SAM" id="Coils"/>
    </source>
</evidence>
<evidence type="ECO:0000313" key="4">
    <source>
        <dbReference type="Proteomes" id="UP000481153"/>
    </source>
</evidence>
<feature type="coiled-coil region" evidence="1">
    <location>
        <begin position="325"/>
        <end position="352"/>
    </location>
</feature>
<dbReference type="VEuPathDB" id="FungiDB:AeMF1_005405"/>
<feature type="coiled-coil region" evidence="1">
    <location>
        <begin position="93"/>
        <end position="120"/>
    </location>
</feature>